<evidence type="ECO:0000256" key="1">
    <source>
        <dbReference type="ARBA" id="ARBA00007137"/>
    </source>
</evidence>
<dbReference type="Gene3D" id="3.20.20.480">
    <property type="entry name" value="Trimethylamine methyltransferase-like"/>
    <property type="match status" value="1"/>
</dbReference>
<accession>A0A415DZ21</accession>
<dbReference type="GO" id="GO:0008168">
    <property type="term" value="F:methyltransferase activity"/>
    <property type="evidence" value="ECO:0007669"/>
    <property type="project" value="UniProtKB-KW"/>
</dbReference>
<evidence type="ECO:0000313" key="5">
    <source>
        <dbReference type="Proteomes" id="UP000284841"/>
    </source>
</evidence>
<dbReference type="STRING" id="1776384.GCA_900086585_01674"/>
<comment type="similarity">
    <text evidence="1">Belongs to the trimethylamine methyltransferase family.</text>
</comment>
<evidence type="ECO:0000256" key="2">
    <source>
        <dbReference type="ARBA" id="ARBA00022603"/>
    </source>
</evidence>
<sequence length="497" mass="54526">MEDQWNMLVNKQKIAGGCFEYLSQEQIHVIHMASLEILERTGVVVLDDEALALLAEAGAHVEGNRVRIPAKLVEDAIKSAPPKITLCNVDGERKLHLYRNNVYYGLGTDLPKFIDPYSGEIRDTVLKDVEDVAKIAQYAVNIDFVANLGLASDVSQDVVDLYHFKAMRSYCGKPNWITATDYGNMKALIDMAAVNAGGYDQLRLNPTIGLYGEPISPLTNSKEATQKLLLCAEYGIPVTWASGIIAGGTGPATLAGTIALGNAEGLSGLVIHQLKNPGAPFIFGLVGSTMDMKASISCYGGAELPIIHAVVGQLAKFYNLPCYGTGGCSDSNAIDVQAGVESTFSNMLAALSGTNLVHDNAYLGAGLIGSLEMILMNSDIVGYIKRMEKGIDVNEETLCLDLIDQVGPGGQYMTQTHTFQHFREETYYPEFMNRKQYQAWQIAGSEDIRTVLNKKAREIIESDSELFVDEAVIREYDQIIRRREREIAEGKHHREDF</sequence>
<gene>
    <name evidence="4" type="ORF">DW099_14640</name>
</gene>
<dbReference type="Pfam" id="PF06253">
    <property type="entry name" value="MTTB"/>
    <property type="match status" value="1"/>
</dbReference>
<reference evidence="4 5" key="1">
    <citation type="submission" date="2018-08" db="EMBL/GenBank/DDBJ databases">
        <title>A genome reference for cultivated species of the human gut microbiota.</title>
        <authorList>
            <person name="Zou Y."/>
            <person name="Xue W."/>
            <person name="Luo G."/>
        </authorList>
    </citation>
    <scope>NUCLEOTIDE SEQUENCE [LARGE SCALE GENOMIC DNA]</scope>
    <source>
        <strain evidence="4 5">AM07-24</strain>
    </source>
</reference>
<name>A0A415DZ21_9FIRM</name>
<keyword evidence="5" id="KW-1185">Reference proteome</keyword>
<dbReference type="Proteomes" id="UP000284841">
    <property type="component" value="Unassembled WGS sequence"/>
</dbReference>
<organism evidence="4 5">
    <name type="scientific">Emergencia timonensis</name>
    <dbReference type="NCBI Taxonomy" id="1776384"/>
    <lineage>
        <taxon>Bacteria</taxon>
        <taxon>Bacillati</taxon>
        <taxon>Bacillota</taxon>
        <taxon>Clostridia</taxon>
        <taxon>Peptostreptococcales</taxon>
        <taxon>Anaerovoracaceae</taxon>
        <taxon>Emergencia</taxon>
    </lineage>
</organism>
<dbReference type="EMBL" id="QRMS01000004">
    <property type="protein sequence ID" value="RHJ86073.1"/>
    <property type="molecule type" value="Genomic_DNA"/>
</dbReference>
<evidence type="ECO:0000256" key="3">
    <source>
        <dbReference type="ARBA" id="ARBA00022679"/>
    </source>
</evidence>
<protein>
    <submittedName>
        <fullName evidence="4">Trimethylamine methyltransferase</fullName>
    </submittedName>
</protein>
<dbReference type="GO" id="GO:0015948">
    <property type="term" value="P:methanogenesis"/>
    <property type="evidence" value="ECO:0007669"/>
    <property type="project" value="InterPro"/>
</dbReference>
<proteinExistence type="inferred from homology"/>
<evidence type="ECO:0000313" key="4">
    <source>
        <dbReference type="EMBL" id="RHJ86073.1"/>
    </source>
</evidence>
<dbReference type="OrthoDB" id="5418352at2"/>
<keyword evidence="2 4" id="KW-0489">Methyltransferase</keyword>
<dbReference type="InterPro" id="IPR010426">
    <property type="entry name" value="MTTB_MeTrfase"/>
</dbReference>
<dbReference type="AlphaFoldDB" id="A0A415DZ21"/>
<dbReference type="GO" id="GO:0032259">
    <property type="term" value="P:methylation"/>
    <property type="evidence" value="ECO:0007669"/>
    <property type="project" value="UniProtKB-KW"/>
</dbReference>
<dbReference type="InterPro" id="IPR038601">
    <property type="entry name" value="MttB-like_sf"/>
</dbReference>
<comment type="caution">
    <text evidence="4">The sequence shown here is derived from an EMBL/GenBank/DDBJ whole genome shotgun (WGS) entry which is preliminary data.</text>
</comment>
<keyword evidence="3 4" id="KW-0808">Transferase</keyword>